<accession>A0A6J5L658</accession>
<proteinExistence type="predicted"/>
<protein>
    <submittedName>
        <fullName evidence="1">Uncharacterized protein</fullName>
    </submittedName>
</protein>
<evidence type="ECO:0000313" key="1">
    <source>
        <dbReference type="EMBL" id="CAB4129032.1"/>
    </source>
</evidence>
<organism evidence="1">
    <name type="scientific">uncultured Caudovirales phage</name>
    <dbReference type="NCBI Taxonomy" id="2100421"/>
    <lineage>
        <taxon>Viruses</taxon>
        <taxon>Duplodnaviria</taxon>
        <taxon>Heunggongvirae</taxon>
        <taxon>Uroviricota</taxon>
        <taxon>Caudoviricetes</taxon>
        <taxon>Peduoviridae</taxon>
        <taxon>Maltschvirus</taxon>
        <taxon>Maltschvirus maltsch</taxon>
    </lineage>
</organism>
<gene>
    <name evidence="1" type="ORF">UFOVP111_139</name>
</gene>
<name>A0A6J5L658_9CAUD</name>
<sequence length="63" mass="7062">MANRKQVLDKALQDEQKRLDDKKKVNVTENAGRQVIVGRGIALSIGARIDDPEVLQKLYSLSK</sequence>
<reference evidence="1" key="1">
    <citation type="submission" date="2020-04" db="EMBL/GenBank/DDBJ databases">
        <authorList>
            <person name="Chiriac C."/>
            <person name="Salcher M."/>
            <person name="Ghai R."/>
            <person name="Kavagutti S V."/>
        </authorList>
    </citation>
    <scope>NUCLEOTIDE SEQUENCE</scope>
</reference>
<dbReference type="EMBL" id="LR796226">
    <property type="protein sequence ID" value="CAB4129032.1"/>
    <property type="molecule type" value="Genomic_DNA"/>
</dbReference>